<accession>A0AAW4SIQ1</accession>
<keyword evidence="1" id="KW-0472">Membrane</keyword>
<evidence type="ECO:0000313" key="2">
    <source>
        <dbReference type="EMBL" id="MCA4523361.1"/>
    </source>
</evidence>
<dbReference type="Proteomes" id="UP001197958">
    <property type="component" value="Unassembled WGS sequence"/>
</dbReference>
<keyword evidence="1" id="KW-1133">Transmembrane helix</keyword>
<protein>
    <submittedName>
        <fullName evidence="2">Uncharacterized protein</fullName>
    </submittedName>
</protein>
<reference evidence="2" key="1">
    <citation type="submission" date="2023-08" db="EMBL/GenBank/DDBJ databases">
        <title>Mucin Metabolism Genes Underlie the Key Renovations of Bacteroides xylanisolvens Genomes in Captive Great Apes.</title>
        <authorList>
            <person name="Nishida A.H."/>
        </authorList>
    </citation>
    <scope>NUCLEOTIDE SEQUENCE</scope>
    <source>
        <strain evidence="2">P19.10B</strain>
    </source>
</reference>
<dbReference type="RefSeq" id="WP_225449920.1">
    <property type="nucleotide sequence ID" value="NZ_JAIWWK010000022.1"/>
</dbReference>
<keyword evidence="1" id="KW-0812">Transmembrane</keyword>
<evidence type="ECO:0000256" key="1">
    <source>
        <dbReference type="SAM" id="Phobius"/>
    </source>
</evidence>
<evidence type="ECO:0000313" key="3">
    <source>
        <dbReference type="Proteomes" id="UP001197958"/>
    </source>
</evidence>
<comment type="caution">
    <text evidence="2">The sequence shown here is derived from an EMBL/GenBank/DDBJ whole genome shotgun (WGS) entry which is preliminary data.</text>
</comment>
<name>A0AAW4SIQ1_9BACE</name>
<dbReference type="EMBL" id="JAIWWW010000021">
    <property type="protein sequence ID" value="MCA4523361.1"/>
    <property type="molecule type" value="Genomic_DNA"/>
</dbReference>
<organism evidence="2 3">
    <name type="scientific">Bacteroides xylanisolvens</name>
    <dbReference type="NCBI Taxonomy" id="371601"/>
    <lineage>
        <taxon>Bacteria</taxon>
        <taxon>Pseudomonadati</taxon>
        <taxon>Bacteroidota</taxon>
        <taxon>Bacteroidia</taxon>
        <taxon>Bacteroidales</taxon>
        <taxon>Bacteroidaceae</taxon>
        <taxon>Bacteroides</taxon>
    </lineage>
</organism>
<feature type="transmembrane region" description="Helical" evidence="1">
    <location>
        <begin position="21"/>
        <end position="40"/>
    </location>
</feature>
<dbReference type="AlphaFoldDB" id="A0AAW4SIQ1"/>
<proteinExistence type="predicted"/>
<gene>
    <name evidence="2" type="ORF">LDZ35_09080</name>
</gene>
<sequence>MFPKKYFRNTKKEKLPRPFETASLLAPYLCLLYELLHVYFYLFRELRADGTFYVFTSFRFIPFFSGMPSLFQLANPFLPCRFSGGGNAELLQEYPATSPIIVSSVFFLKVNNPFYVRWIPFYVRWNLTANRQPSVMFGL</sequence>